<feature type="region of interest" description="Disordered" evidence="4">
    <location>
        <begin position="105"/>
        <end position="141"/>
    </location>
</feature>
<accession>A0A7C3QUE7</accession>
<dbReference type="InterPro" id="IPR011344">
    <property type="entry name" value="ssDNA-bd"/>
</dbReference>
<evidence type="ECO:0000256" key="4">
    <source>
        <dbReference type="SAM" id="MobiDB-lite"/>
    </source>
</evidence>
<evidence type="ECO:0000256" key="2">
    <source>
        <dbReference type="HAMAP-Rule" id="MF_00984"/>
    </source>
</evidence>
<dbReference type="HAMAP" id="MF_00984">
    <property type="entry name" value="SSB"/>
    <property type="match status" value="1"/>
</dbReference>
<dbReference type="InterPro" id="IPR012340">
    <property type="entry name" value="NA-bd_OB-fold"/>
</dbReference>
<dbReference type="SUPFAM" id="SSF50249">
    <property type="entry name" value="Nucleic acid-binding proteins"/>
    <property type="match status" value="1"/>
</dbReference>
<dbReference type="PANTHER" id="PTHR10302:SF27">
    <property type="entry name" value="SINGLE-STRANDED DNA-BINDING PROTEIN"/>
    <property type="match status" value="1"/>
</dbReference>
<comment type="caution">
    <text evidence="2">Lacks conserved residue(s) required for the propagation of feature annotation.</text>
</comment>
<evidence type="ECO:0000256" key="1">
    <source>
        <dbReference type="ARBA" id="ARBA00023125"/>
    </source>
</evidence>
<organism evidence="5">
    <name type="scientific">Leptospirillum ferriphilum</name>
    <dbReference type="NCBI Taxonomy" id="178606"/>
    <lineage>
        <taxon>Bacteria</taxon>
        <taxon>Pseudomonadati</taxon>
        <taxon>Nitrospirota</taxon>
        <taxon>Nitrospiria</taxon>
        <taxon>Nitrospirales</taxon>
        <taxon>Nitrospiraceae</taxon>
        <taxon>Leptospirillum</taxon>
    </lineage>
</organism>
<dbReference type="EMBL" id="DTMM01000142">
    <property type="protein sequence ID" value="HFT93655.1"/>
    <property type="molecule type" value="Genomic_DNA"/>
</dbReference>
<dbReference type="AlphaFoldDB" id="A0A7C3QUE7"/>
<dbReference type="GO" id="GO:0009295">
    <property type="term" value="C:nucleoid"/>
    <property type="evidence" value="ECO:0007669"/>
    <property type="project" value="TreeGrafter"/>
</dbReference>
<dbReference type="Gene3D" id="2.40.50.140">
    <property type="entry name" value="Nucleic acid-binding proteins"/>
    <property type="match status" value="1"/>
</dbReference>
<dbReference type="PIRSF" id="PIRSF002070">
    <property type="entry name" value="SSB"/>
    <property type="match status" value="1"/>
</dbReference>
<sequence>MSNYNKVILMGNLTRDPEVRFTRDGAPVASFTLAINNRYRQENETKEDVSFIDVVTFGKQADLVKNYLEKGSPVLIEGRLQQRRWEQEGQKRSKIEVVTQSVTFVGPGRSSKSSSGGPGSEEESGFQGFPAESGPEGDIPF</sequence>
<evidence type="ECO:0000313" key="5">
    <source>
        <dbReference type="EMBL" id="HFT93655.1"/>
    </source>
</evidence>
<protein>
    <recommendedName>
        <fullName evidence="2 3">Single-stranded DNA-binding protein</fullName>
        <shortName evidence="2">SSB</shortName>
    </recommendedName>
</protein>
<keyword evidence="1 2" id="KW-0238">DNA-binding</keyword>
<dbReference type="PROSITE" id="PS50935">
    <property type="entry name" value="SSB"/>
    <property type="match status" value="1"/>
</dbReference>
<dbReference type="NCBIfam" id="TIGR00621">
    <property type="entry name" value="ssb"/>
    <property type="match status" value="1"/>
</dbReference>
<proteinExistence type="inferred from homology"/>
<gene>
    <name evidence="5" type="ORF">ENX03_06930</name>
</gene>
<dbReference type="CDD" id="cd04496">
    <property type="entry name" value="SSB_OBF"/>
    <property type="match status" value="1"/>
</dbReference>
<feature type="compositionally biased region" description="Low complexity" evidence="4">
    <location>
        <begin position="105"/>
        <end position="115"/>
    </location>
</feature>
<dbReference type="InterPro" id="IPR000424">
    <property type="entry name" value="Primosome_PriB/ssb"/>
</dbReference>
<dbReference type="GO" id="GO:0006260">
    <property type="term" value="P:DNA replication"/>
    <property type="evidence" value="ECO:0007669"/>
    <property type="project" value="InterPro"/>
</dbReference>
<name>A0A7C3QUE7_9BACT</name>
<evidence type="ECO:0000256" key="3">
    <source>
        <dbReference type="PIRNR" id="PIRNR002070"/>
    </source>
</evidence>
<dbReference type="PANTHER" id="PTHR10302">
    <property type="entry name" value="SINGLE-STRANDED DNA-BINDING PROTEIN"/>
    <property type="match status" value="1"/>
</dbReference>
<reference evidence="5" key="1">
    <citation type="journal article" date="2020" name="mSystems">
        <title>Genome- and Community-Level Interaction Insights into Carbon Utilization and Element Cycling Functions of Hydrothermarchaeota in Hydrothermal Sediment.</title>
        <authorList>
            <person name="Zhou Z."/>
            <person name="Liu Y."/>
            <person name="Xu W."/>
            <person name="Pan J."/>
            <person name="Luo Z.H."/>
            <person name="Li M."/>
        </authorList>
    </citation>
    <scope>NUCLEOTIDE SEQUENCE [LARGE SCALE GENOMIC DNA]</scope>
    <source>
        <strain evidence="5">SpSt-902</strain>
    </source>
</reference>
<comment type="caution">
    <text evidence="5">The sequence shown here is derived from an EMBL/GenBank/DDBJ whole genome shotgun (WGS) entry which is preliminary data.</text>
</comment>
<dbReference type="GO" id="GO:0003697">
    <property type="term" value="F:single-stranded DNA binding"/>
    <property type="evidence" value="ECO:0007669"/>
    <property type="project" value="UniProtKB-UniRule"/>
</dbReference>
<dbReference type="Pfam" id="PF00436">
    <property type="entry name" value="SSB"/>
    <property type="match status" value="1"/>
</dbReference>
<comment type="subunit">
    <text evidence="2">Homotetramer.</text>
</comment>